<evidence type="ECO:0000313" key="2">
    <source>
        <dbReference type="Proteomes" id="UP000253420"/>
    </source>
</evidence>
<accession>A0A368JY25</accession>
<dbReference type="AlphaFoldDB" id="A0A368JY25"/>
<sequence>MTVSYKQISNIVDQWSDNLPFPTGFQKHRRDIVQNTYLQFLTALTTLGFTKNEIEAATGGLYNLVERRLDAIYRSGLVILKLGGSAPLHDR</sequence>
<keyword evidence="2" id="KW-1185">Reference proteome</keyword>
<proteinExistence type="predicted"/>
<reference evidence="1 2" key="1">
    <citation type="submission" date="2018-07" db="EMBL/GenBank/DDBJ databases">
        <title>The draft genome of Phyllobacterium salinisoli.</title>
        <authorList>
            <person name="Liu L."/>
            <person name="Li L."/>
            <person name="Zhang X."/>
            <person name="Liang L."/>
        </authorList>
    </citation>
    <scope>NUCLEOTIDE SEQUENCE [LARGE SCALE GENOMIC DNA]</scope>
    <source>
        <strain evidence="1 2">LLAN61</strain>
    </source>
</reference>
<comment type="caution">
    <text evidence="1">The sequence shown here is derived from an EMBL/GenBank/DDBJ whole genome shotgun (WGS) entry which is preliminary data.</text>
</comment>
<dbReference type="RefSeq" id="WP_114442528.1">
    <property type="nucleotide sequence ID" value="NZ_QOZG01000013.1"/>
</dbReference>
<dbReference type="OrthoDB" id="8115656at2"/>
<protein>
    <submittedName>
        <fullName evidence="1">Uncharacterized protein</fullName>
    </submittedName>
</protein>
<evidence type="ECO:0000313" key="1">
    <source>
        <dbReference type="EMBL" id="RCS21861.1"/>
    </source>
</evidence>
<dbReference type="Proteomes" id="UP000253420">
    <property type="component" value="Unassembled WGS sequence"/>
</dbReference>
<name>A0A368JY25_9HYPH</name>
<gene>
    <name evidence="1" type="ORF">DUT91_21480</name>
</gene>
<organism evidence="1 2">
    <name type="scientific">Phyllobacterium salinisoli</name>
    <dbReference type="NCBI Taxonomy" id="1899321"/>
    <lineage>
        <taxon>Bacteria</taxon>
        <taxon>Pseudomonadati</taxon>
        <taxon>Pseudomonadota</taxon>
        <taxon>Alphaproteobacteria</taxon>
        <taxon>Hyphomicrobiales</taxon>
        <taxon>Phyllobacteriaceae</taxon>
        <taxon>Phyllobacterium</taxon>
    </lineage>
</organism>
<dbReference type="EMBL" id="QOZG01000013">
    <property type="protein sequence ID" value="RCS21861.1"/>
    <property type="molecule type" value="Genomic_DNA"/>
</dbReference>